<accession>A0AC34FZH5</accession>
<dbReference type="Proteomes" id="UP000887579">
    <property type="component" value="Unplaced"/>
</dbReference>
<evidence type="ECO:0000313" key="2">
    <source>
        <dbReference type="WBParaSite" id="ES5_v2.g22854.t1"/>
    </source>
</evidence>
<name>A0AC34FZH5_9BILA</name>
<reference evidence="2" key="1">
    <citation type="submission" date="2022-11" db="UniProtKB">
        <authorList>
            <consortium name="WormBaseParasite"/>
        </authorList>
    </citation>
    <scope>IDENTIFICATION</scope>
</reference>
<sequence>MSPQHLNELSSQQQRDPFSSVSSPRLQQQQQNPPNVATSQPLFNNLMSTQYLPPSTVSSNQQQHLPLSSVPTSYSQQQQQLPPNVTSQSQSLFNGLMSPQHLPPSPVPSNQQQQHIPFSNAPGSYSQQTTSNASKLPPKVALVNPQGVSKLSIAPSPYANMYKKPKAPVSNVPGNSPWHRNTETNSSPFEKK</sequence>
<organism evidence="1 2">
    <name type="scientific">Panagrolaimus sp. ES5</name>
    <dbReference type="NCBI Taxonomy" id="591445"/>
    <lineage>
        <taxon>Eukaryota</taxon>
        <taxon>Metazoa</taxon>
        <taxon>Ecdysozoa</taxon>
        <taxon>Nematoda</taxon>
        <taxon>Chromadorea</taxon>
        <taxon>Rhabditida</taxon>
        <taxon>Tylenchina</taxon>
        <taxon>Panagrolaimomorpha</taxon>
        <taxon>Panagrolaimoidea</taxon>
        <taxon>Panagrolaimidae</taxon>
        <taxon>Panagrolaimus</taxon>
    </lineage>
</organism>
<proteinExistence type="predicted"/>
<evidence type="ECO:0000313" key="1">
    <source>
        <dbReference type="Proteomes" id="UP000887579"/>
    </source>
</evidence>
<dbReference type="WBParaSite" id="ES5_v2.g22854.t1">
    <property type="protein sequence ID" value="ES5_v2.g22854.t1"/>
    <property type="gene ID" value="ES5_v2.g22854"/>
</dbReference>
<protein>
    <submittedName>
        <fullName evidence="2">Uncharacterized protein</fullName>
    </submittedName>
</protein>